<dbReference type="Gene3D" id="1.20.120.450">
    <property type="entry name" value="dinb family like domain"/>
    <property type="match status" value="1"/>
</dbReference>
<dbReference type="Proteomes" id="UP001500058">
    <property type="component" value="Unassembled WGS sequence"/>
</dbReference>
<evidence type="ECO:0008006" key="4">
    <source>
        <dbReference type="Google" id="ProtNLM"/>
    </source>
</evidence>
<sequence>MERFRAQRARSRGIAASAGPADRAAVGGRFATEEEAPALSRILFHVLQEYARHAGHLDIAREPADGTAGE</sequence>
<organism evidence="2 3">
    <name type="scientific">Streptomyces glaucosporus</name>
    <dbReference type="NCBI Taxonomy" id="284044"/>
    <lineage>
        <taxon>Bacteria</taxon>
        <taxon>Bacillati</taxon>
        <taxon>Actinomycetota</taxon>
        <taxon>Actinomycetes</taxon>
        <taxon>Kitasatosporales</taxon>
        <taxon>Streptomycetaceae</taxon>
        <taxon>Streptomyces</taxon>
    </lineage>
</organism>
<feature type="region of interest" description="Disordered" evidence="1">
    <location>
        <begin position="1"/>
        <end position="24"/>
    </location>
</feature>
<dbReference type="InterPro" id="IPR007061">
    <property type="entry name" value="MST-like"/>
</dbReference>
<comment type="caution">
    <text evidence="2">The sequence shown here is derived from an EMBL/GenBank/DDBJ whole genome shotgun (WGS) entry which is preliminary data.</text>
</comment>
<feature type="compositionally biased region" description="Low complexity" evidence="1">
    <location>
        <begin position="12"/>
        <end position="21"/>
    </location>
</feature>
<dbReference type="Pfam" id="PF04978">
    <property type="entry name" value="MST"/>
    <property type="match status" value="1"/>
</dbReference>
<proteinExistence type="predicted"/>
<reference evidence="2 3" key="1">
    <citation type="journal article" date="2019" name="Int. J. Syst. Evol. Microbiol.">
        <title>The Global Catalogue of Microorganisms (GCM) 10K type strain sequencing project: providing services to taxonomists for standard genome sequencing and annotation.</title>
        <authorList>
            <consortium name="The Broad Institute Genomics Platform"/>
            <consortium name="The Broad Institute Genome Sequencing Center for Infectious Disease"/>
            <person name="Wu L."/>
            <person name="Ma J."/>
        </authorList>
    </citation>
    <scope>NUCLEOTIDE SEQUENCE [LARGE SCALE GENOMIC DNA]</scope>
    <source>
        <strain evidence="2 3">JCM 6921</strain>
    </source>
</reference>
<evidence type="ECO:0000313" key="2">
    <source>
        <dbReference type="EMBL" id="GAA2412238.1"/>
    </source>
</evidence>
<evidence type="ECO:0000313" key="3">
    <source>
        <dbReference type="Proteomes" id="UP001500058"/>
    </source>
</evidence>
<protein>
    <recommendedName>
        <fullName evidence="4">DUF664 domain-containing protein</fullName>
    </recommendedName>
</protein>
<evidence type="ECO:0000256" key="1">
    <source>
        <dbReference type="SAM" id="MobiDB-lite"/>
    </source>
</evidence>
<dbReference type="EMBL" id="BAAATJ010000027">
    <property type="protein sequence ID" value="GAA2412238.1"/>
    <property type="molecule type" value="Genomic_DNA"/>
</dbReference>
<feature type="compositionally biased region" description="Basic residues" evidence="1">
    <location>
        <begin position="1"/>
        <end position="11"/>
    </location>
</feature>
<dbReference type="SUPFAM" id="SSF109854">
    <property type="entry name" value="DinB/YfiT-like putative metalloenzymes"/>
    <property type="match status" value="1"/>
</dbReference>
<dbReference type="InterPro" id="IPR034660">
    <property type="entry name" value="DinB/YfiT-like"/>
</dbReference>
<keyword evidence="3" id="KW-1185">Reference proteome</keyword>
<gene>
    <name evidence="2" type="ORF">GCM10010420_46830</name>
</gene>
<accession>A0ABN3ITG2</accession>
<name>A0ABN3ITG2_9ACTN</name>